<reference evidence="2" key="1">
    <citation type="journal article" date="2023" name="G3 (Bethesda)">
        <title>A reference genome for the long-term kleptoplast-retaining sea slug Elysia crispata morphotype clarki.</title>
        <authorList>
            <person name="Eastman K.E."/>
            <person name="Pendleton A.L."/>
            <person name="Shaikh M.A."/>
            <person name="Suttiyut T."/>
            <person name="Ogas R."/>
            <person name="Tomko P."/>
            <person name="Gavelis G."/>
            <person name="Widhalm J.R."/>
            <person name="Wisecaver J.H."/>
        </authorList>
    </citation>
    <scope>NUCLEOTIDE SEQUENCE</scope>
    <source>
        <strain evidence="2">ECLA1</strain>
    </source>
</reference>
<dbReference type="SUPFAM" id="SSF50789">
    <property type="entry name" value="Herpes virus serine proteinase, assemblin"/>
    <property type="match status" value="1"/>
</dbReference>
<dbReference type="Gene3D" id="3.20.16.10">
    <property type="entry name" value="Herpesvirus/Caudovirus protease domain"/>
    <property type="match status" value="1"/>
</dbReference>
<accession>A0AAE0XQA8</accession>
<dbReference type="EMBL" id="JAWDGP010005406">
    <property type="protein sequence ID" value="KAK3757170.1"/>
    <property type="molecule type" value="Genomic_DNA"/>
</dbReference>
<dbReference type="Proteomes" id="UP001283361">
    <property type="component" value="Unassembled WGS sequence"/>
</dbReference>
<dbReference type="AlphaFoldDB" id="A0AAE0XQA8"/>
<evidence type="ECO:0000313" key="3">
    <source>
        <dbReference type="EMBL" id="KAK3757170.1"/>
    </source>
</evidence>
<organism evidence="2 4">
    <name type="scientific">Elysia crispata</name>
    <name type="common">lettuce slug</name>
    <dbReference type="NCBI Taxonomy" id="231223"/>
    <lineage>
        <taxon>Eukaryota</taxon>
        <taxon>Metazoa</taxon>
        <taxon>Spiralia</taxon>
        <taxon>Lophotrochozoa</taxon>
        <taxon>Mollusca</taxon>
        <taxon>Gastropoda</taxon>
        <taxon>Heterobranchia</taxon>
        <taxon>Euthyneura</taxon>
        <taxon>Panpulmonata</taxon>
        <taxon>Sacoglossa</taxon>
        <taxon>Placobranchoidea</taxon>
        <taxon>Plakobranchidae</taxon>
        <taxon>Elysia</taxon>
    </lineage>
</organism>
<feature type="region of interest" description="Disordered" evidence="1">
    <location>
        <begin position="234"/>
        <end position="272"/>
    </location>
</feature>
<evidence type="ECO:0000313" key="4">
    <source>
        <dbReference type="Proteomes" id="UP001283361"/>
    </source>
</evidence>
<name>A0AAE0XQA8_9GAST</name>
<feature type="compositionally biased region" description="Basic and acidic residues" evidence="1">
    <location>
        <begin position="234"/>
        <end position="251"/>
    </location>
</feature>
<evidence type="ECO:0000313" key="2">
    <source>
        <dbReference type="EMBL" id="KAK3703194.1"/>
    </source>
</evidence>
<feature type="region of interest" description="Disordered" evidence="1">
    <location>
        <begin position="317"/>
        <end position="346"/>
    </location>
</feature>
<gene>
    <name evidence="2" type="ORF">RRG08_010322</name>
    <name evidence="3" type="ORF">RRG08_061455</name>
</gene>
<dbReference type="EMBL" id="JAWDGP010007842">
    <property type="protein sequence ID" value="KAK3703194.1"/>
    <property type="molecule type" value="Genomic_DNA"/>
</dbReference>
<evidence type="ECO:0000256" key="1">
    <source>
        <dbReference type="SAM" id="MobiDB-lite"/>
    </source>
</evidence>
<keyword evidence="4" id="KW-1185">Reference proteome</keyword>
<protein>
    <submittedName>
        <fullName evidence="2">Uncharacterized protein</fullName>
    </submittedName>
</protein>
<proteinExistence type="predicted"/>
<sequence length="395" mass="44243">MEVVGYAARFCTAPGCDHNASSDCCCNVIDSKYYINPSEELDIVGVPLVVGHNNRHVVGSCIRQNKTAEGILLVCQIDDVYFLDSLRRRFDEFKENYNASIPNFETFCKKTLCSFSLSHNRLTKHVKHVSLVDTPGRIGTAVIYKTKPGLLFKRRPDNYYISDIIATHSTAFSYQGDRKKYLLQNDSFSHSPGDLSYINAQRDLSNIMSQSNQEDFETVLRFFKIYKSMNDNDDCKGRNKDNNLKRNRQQDNYDVDDDNMGLSKVGGKRGKCCEDDVTASAPREEPHLDNAKMLEVMMENTKQLKQLTTSLQTSILQQTSQQAVPTEHPEPTTSNATSPIAPPTQVTTATTTAVEVEASRPRTTIITTTGGANNNNNNINHEESIKNIVKLVMGC</sequence>
<comment type="caution">
    <text evidence="2">The sequence shown here is derived from an EMBL/GenBank/DDBJ whole genome shotgun (WGS) entry which is preliminary data.</text>
</comment>
<dbReference type="InterPro" id="IPR035443">
    <property type="entry name" value="Herpes_virus_sf"/>
</dbReference>